<feature type="active site" description="Charge relay system" evidence="5">
    <location>
        <position position="496"/>
    </location>
</feature>
<dbReference type="CDD" id="cd00312">
    <property type="entry name" value="Esterase_lipase"/>
    <property type="match status" value="1"/>
</dbReference>
<dbReference type="PROSITE" id="PS00941">
    <property type="entry name" value="CARBOXYLESTERASE_B_2"/>
    <property type="match status" value="1"/>
</dbReference>
<dbReference type="InParanoid" id="A0A1S3JES4"/>
<dbReference type="SUPFAM" id="SSF53474">
    <property type="entry name" value="alpha/beta-Hydrolases"/>
    <property type="match status" value="1"/>
</dbReference>
<dbReference type="Gene3D" id="3.40.50.1820">
    <property type="entry name" value="alpha/beta hydrolase"/>
    <property type="match status" value="1"/>
</dbReference>
<evidence type="ECO:0000256" key="7">
    <source>
        <dbReference type="SAM" id="MobiDB-lite"/>
    </source>
</evidence>
<feature type="active site" description="Acyl-ester intermediate" evidence="5">
    <location>
        <position position="250"/>
    </location>
</feature>
<dbReference type="InterPro" id="IPR019826">
    <property type="entry name" value="Carboxylesterase_B_AS"/>
</dbReference>
<evidence type="ECO:0000313" key="9">
    <source>
        <dbReference type="Proteomes" id="UP000085678"/>
    </source>
</evidence>
<dbReference type="GO" id="GO:0005615">
    <property type="term" value="C:extracellular space"/>
    <property type="evidence" value="ECO:0007669"/>
    <property type="project" value="TreeGrafter"/>
</dbReference>
<dbReference type="AlphaFoldDB" id="A0A1S3JES4"/>
<dbReference type="GO" id="GO:0005886">
    <property type="term" value="C:plasma membrane"/>
    <property type="evidence" value="ECO:0007669"/>
    <property type="project" value="TreeGrafter"/>
</dbReference>
<comment type="similarity">
    <text evidence="1 6">Belongs to the type-B carboxylesterase/lipase family.</text>
</comment>
<keyword evidence="3 6" id="KW-0378">Hydrolase</keyword>
<dbReference type="PROSITE" id="PS00122">
    <property type="entry name" value="CARBOXYLESTERASE_B_1"/>
    <property type="match status" value="1"/>
</dbReference>
<evidence type="ECO:0000259" key="8">
    <source>
        <dbReference type="Pfam" id="PF00135"/>
    </source>
</evidence>
<evidence type="ECO:0000256" key="3">
    <source>
        <dbReference type="ARBA" id="ARBA00022801"/>
    </source>
</evidence>
<dbReference type="PRINTS" id="PR00878">
    <property type="entry name" value="CHOLNESTRASE"/>
</dbReference>
<accession>A0A1S3JES4</accession>
<dbReference type="STRING" id="7574.A0A1S3JES4"/>
<dbReference type="GO" id="GO:0003990">
    <property type="term" value="F:acetylcholinesterase activity"/>
    <property type="evidence" value="ECO:0007669"/>
    <property type="project" value="TreeGrafter"/>
</dbReference>
<organism evidence="9 10">
    <name type="scientific">Lingula anatina</name>
    <name type="common">Brachiopod</name>
    <name type="synonym">Lingula unguis</name>
    <dbReference type="NCBI Taxonomy" id="7574"/>
    <lineage>
        <taxon>Eukaryota</taxon>
        <taxon>Metazoa</taxon>
        <taxon>Spiralia</taxon>
        <taxon>Lophotrochozoa</taxon>
        <taxon>Brachiopoda</taxon>
        <taxon>Linguliformea</taxon>
        <taxon>Lingulata</taxon>
        <taxon>Lingulida</taxon>
        <taxon>Linguloidea</taxon>
        <taxon>Lingulidae</taxon>
        <taxon>Lingula</taxon>
    </lineage>
</organism>
<dbReference type="ESTHER" id="linun-a0a1s3jfi7">
    <property type="family name" value="ACHE"/>
</dbReference>
<evidence type="ECO:0000256" key="2">
    <source>
        <dbReference type="ARBA" id="ARBA00022487"/>
    </source>
</evidence>
<proteinExistence type="inferred from homology"/>
<dbReference type="InterPro" id="IPR002018">
    <property type="entry name" value="CarbesteraseB"/>
</dbReference>
<dbReference type="InterPro" id="IPR000997">
    <property type="entry name" value="Cholinesterase"/>
</dbReference>
<keyword evidence="4" id="KW-1015">Disulfide bond</keyword>
<sequence>MTSPSLMVLIGRSQFLDVKAAMMKTVTMMTTLLYRLGALLFLLFSLSPSITSGNRLIRTEKGTLRGTETVVNGKTIDMYLGIPFAEPPVGDLRFKHPTPNKPWTGILNATKHANTCMQGEDNTFGNFTGSQMWNPNTPVSEDCLYLSVWAPRTKTPRRNLAVLVWIFGGGFYSGTYTLDVYDPKYLVAEHDIIYVTMQYRVGSLGFLAFGHPEAPGNAGLFDQLLALSWIQENIHHFGGDPRNVTLFGESAGAVSVSMHLLSPLSRGKFSRAIMESGSANMDWATYSSKEAMLRGLQLADLMDCKVSSDIKEIVDCLRQAPAEHFKDMEWVTTGPMQFPFVPIVDGTFFTERPQKSLEDKNFKHCPVLLGSNSDEGSYFTIYELPQYLNLTERGALTQEQFSNAVNNLFYFYPQFRTTINKFGLEAIKFQYTHWLNPDDAYKHLDAVNDAIGDWHFLCQVNEFADSYVEAGQDVYYYFFSHRSSQNPWPRWMGVMHADEVNYVFGEPLNPALKYSEKERELSKQIMEYWVNFAKTGNPNHFPSGEIKSDWPKRTVRNKEYLELNTKYLYDKQRAVGRGPRAKHCAFWEHYLPKLVVDTQETIPDKPCPESGTKTRSTSTTTSPKDPQSSTINSAGLTSRSERAISAGGAVVSLLFLLLAAFP</sequence>
<dbReference type="PANTHER" id="PTHR43918:SF12">
    <property type="entry name" value="ACETYLCHOLINESTERASE 1"/>
    <property type="match status" value="1"/>
</dbReference>
<feature type="active site" description="Charge relay system" evidence="5">
    <location>
        <position position="375"/>
    </location>
</feature>
<dbReference type="GO" id="GO:0019695">
    <property type="term" value="P:choline metabolic process"/>
    <property type="evidence" value="ECO:0007669"/>
    <property type="project" value="TreeGrafter"/>
</dbReference>
<dbReference type="InterPro" id="IPR050654">
    <property type="entry name" value="AChE-related_enzymes"/>
</dbReference>
<feature type="domain" description="Carboxylesterase type B" evidence="8">
    <location>
        <begin position="56"/>
        <end position="587"/>
    </location>
</feature>
<evidence type="ECO:0000256" key="6">
    <source>
        <dbReference type="RuleBase" id="RU361235"/>
    </source>
</evidence>
<dbReference type="EC" id="3.1.1.-" evidence="6"/>
<dbReference type="RefSeq" id="XP_013408915.1">
    <property type="nucleotide sequence ID" value="XM_013553461.1"/>
</dbReference>
<protein>
    <recommendedName>
        <fullName evidence="6">Carboxylic ester hydrolase</fullName>
        <ecNumber evidence="6">3.1.1.-</ecNumber>
    </recommendedName>
</protein>
<dbReference type="Proteomes" id="UP000085678">
    <property type="component" value="Unplaced"/>
</dbReference>
<evidence type="ECO:0000256" key="5">
    <source>
        <dbReference type="PIRSR" id="PIRSR600997-1"/>
    </source>
</evidence>
<evidence type="ECO:0000313" key="10">
    <source>
        <dbReference type="RefSeq" id="XP_013408915.1"/>
    </source>
</evidence>
<dbReference type="InterPro" id="IPR029058">
    <property type="entry name" value="AB_hydrolase_fold"/>
</dbReference>
<keyword evidence="9" id="KW-1185">Reference proteome</keyword>
<dbReference type="InterPro" id="IPR019819">
    <property type="entry name" value="Carboxylesterase_B_CS"/>
</dbReference>
<dbReference type="FunFam" id="3.40.50.1820:FF:000029">
    <property type="entry name" value="Acetylcholinesterase"/>
    <property type="match status" value="1"/>
</dbReference>
<name>A0A1S3JES4_LINAN</name>
<feature type="compositionally biased region" description="Low complexity" evidence="7">
    <location>
        <begin position="610"/>
        <end position="630"/>
    </location>
</feature>
<evidence type="ECO:0000256" key="1">
    <source>
        <dbReference type="ARBA" id="ARBA00005964"/>
    </source>
</evidence>
<dbReference type="KEGG" id="lak:106172662"/>
<keyword evidence="2" id="KW-0719">Serine esterase</keyword>
<evidence type="ECO:0000256" key="4">
    <source>
        <dbReference type="ARBA" id="ARBA00023157"/>
    </source>
</evidence>
<dbReference type="OrthoDB" id="9000293at2759"/>
<reference evidence="10" key="1">
    <citation type="submission" date="2025-08" db="UniProtKB">
        <authorList>
            <consortium name="RefSeq"/>
        </authorList>
    </citation>
    <scope>IDENTIFICATION</scope>
    <source>
        <tissue evidence="10">Gonads</tissue>
    </source>
</reference>
<feature type="region of interest" description="Disordered" evidence="7">
    <location>
        <begin position="601"/>
        <end position="638"/>
    </location>
</feature>
<dbReference type="PANTHER" id="PTHR43918">
    <property type="entry name" value="ACETYLCHOLINESTERASE"/>
    <property type="match status" value="1"/>
</dbReference>
<gene>
    <name evidence="10" type="primary">LOC106172662</name>
</gene>
<dbReference type="Pfam" id="PF00135">
    <property type="entry name" value="COesterase"/>
    <property type="match status" value="1"/>
</dbReference>
<dbReference type="GeneID" id="106172662"/>
<dbReference type="GO" id="GO:0006581">
    <property type="term" value="P:acetylcholine catabolic process"/>
    <property type="evidence" value="ECO:0007669"/>
    <property type="project" value="TreeGrafter"/>
</dbReference>
<dbReference type="FunCoup" id="A0A1S3JES4">
    <property type="interactions" value="70"/>
</dbReference>